<evidence type="ECO:0000256" key="1">
    <source>
        <dbReference type="ARBA" id="ARBA00004123"/>
    </source>
</evidence>
<keyword evidence="2" id="KW-0805">Transcription regulation</keyword>
<dbReference type="InterPro" id="IPR036093">
    <property type="entry name" value="NAC_dom_sf"/>
</dbReference>
<dbReference type="GO" id="GO:0005634">
    <property type="term" value="C:nucleus"/>
    <property type="evidence" value="ECO:0007669"/>
    <property type="project" value="UniProtKB-SubCell"/>
</dbReference>
<dbReference type="InterPro" id="IPR003441">
    <property type="entry name" value="NAC-dom"/>
</dbReference>
<dbReference type="Proteomes" id="UP001293593">
    <property type="component" value="Unassembled WGS sequence"/>
</dbReference>
<name>A0AAE1TIK7_9FABA</name>
<dbReference type="PANTHER" id="PTHR31744">
    <property type="entry name" value="PROTEIN CUP-SHAPED COTYLEDON 2-RELATED"/>
    <property type="match status" value="1"/>
</dbReference>
<dbReference type="SUPFAM" id="SSF101941">
    <property type="entry name" value="NAC domain"/>
    <property type="match status" value="1"/>
</dbReference>
<comment type="subcellular location">
    <subcellularLocation>
        <location evidence="1">Nucleus</location>
    </subcellularLocation>
</comment>
<accession>A0AAE1TIK7</accession>
<dbReference type="Gene3D" id="2.170.150.80">
    <property type="entry name" value="NAC domain"/>
    <property type="match status" value="1"/>
</dbReference>
<dbReference type="Pfam" id="PF02365">
    <property type="entry name" value="NAM"/>
    <property type="match status" value="1"/>
</dbReference>
<comment type="caution">
    <text evidence="7">The sequence shown here is derived from an EMBL/GenBank/DDBJ whole genome shotgun (WGS) entry which is preliminary data.</text>
</comment>
<keyword evidence="5" id="KW-0539">Nucleus</keyword>
<gene>
    <name evidence="7" type="ORF">QN277_001670</name>
</gene>
<evidence type="ECO:0000256" key="2">
    <source>
        <dbReference type="ARBA" id="ARBA00023015"/>
    </source>
</evidence>
<evidence type="ECO:0000313" key="7">
    <source>
        <dbReference type="EMBL" id="KAK4284899.1"/>
    </source>
</evidence>
<evidence type="ECO:0000256" key="3">
    <source>
        <dbReference type="ARBA" id="ARBA00023125"/>
    </source>
</evidence>
<dbReference type="PANTHER" id="PTHR31744:SF79">
    <property type="entry name" value="NAC DOMAIN-CONTAINING PROTEIN"/>
    <property type="match status" value="1"/>
</dbReference>
<dbReference type="FunFam" id="2.170.150.80:FF:000010">
    <property type="entry name" value="NAC domain-containing protein 67-like"/>
    <property type="match status" value="1"/>
</dbReference>
<evidence type="ECO:0000313" key="8">
    <source>
        <dbReference type="Proteomes" id="UP001293593"/>
    </source>
</evidence>
<evidence type="ECO:0000256" key="4">
    <source>
        <dbReference type="ARBA" id="ARBA00023163"/>
    </source>
</evidence>
<dbReference type="AlphaFoldDB" id="A0AAE1TIK7"/>
<sequence length="243" mass="27912">MGDVQVQLPGFRFHPTEEELLDFYLKNMITGNKLCLDVIHFLNIYLHDPWDLPAMANVGEREWYFFVPRDKKHGSGGRPNRTTQKGFWKATGSDRKIHSLSHPKRLIGLRKTLVFYQGRAPRGCKTDWVMNEYRLPDTSHFPNKDAIVLCKIYRKATPLKVLEQRASLCESSSSSMPTTFEPKTEQVEETVEMAAVAKVNLPELQLPMNTGWSQDLFWPQLNSPWLQCFTPLTISNILSASLD</sequence>
<dbReference type="EMBL" id="JAWXYG010000001">
    <property type="protein sequence ID" value="KAK4284899.1"/>
    <property type="molecule type" value="Genomic_DNA"/>
</dbReference>
<evidence type="ECO:0000259" key="6">
    <source>
        <dbReference type="PROSITE" id="PS51005"/>
    </source>
</evidence>
<dbReference type="GO" id="GO:0003677">
    <property type="term" value="F:DNA binding"/>
    <property type="evidence" value="ECO:0007669"/>
    <property type="project" value="UniProtKB-KW"/>
</dbReference>
<dbReference type="GO" id="GO:0006355">
    <property type="term" value="P:regulation of DNA-templated transcription"/>
    <property type="evidence" value="ECO:0007669"/>
    <property type="project" value="InterPro"/>
</dbReference>
<reference evidence="7" key="1">
    <citation type="submission" date="2023-10" db="EMBL/GenBank/DDBJ databases">
        <title>Chromosome-level genome of the transformable northern wattle, Acacia crassicarpa.</title>
        <authorList>
            <person name="Massaro I."/>
            <person name="Sinha N.R."/>
            <person name="Poethig S."/>
            <person name="Leichty A.R."/>
        </authorList>
    </citation>
    <scope>NUCLEOTIDE SEQUENCE</scope>
    <source>
        <strain evidence="7">Acra3RX</strain>
        <tissue evidence="7">Leaf</tissue>
    </source>
</reference>
<keyword evidence="4" id="KW-0804">Transcription</keyword>
<evidence type="ECO:0000256" key="5">
    <source>
        <dbReference type="ARBA" id="ARBA00023242"/>
    </source>
</evidence>
<dbReference type="PROSITE" id="PS51005">
    <property type="entry name" value="NAC"/>
    <property type="match status" value="1"/>
</dbReference>
<feature type="domain" description="NAC" evidence="6">
    <location>
        <begin position="7"/>
        <end position="155"/>
    </location>
</feature>
<organism evidence="7 8">
    <name type="scientific">Acacia crassicarpa</name>
    <name type="common">northern wattle</name>
    <dbReference type="NCBI Taxonomy" id="499986"/>
    <lineage>
        <taxon>Eukaryota</taxon>
        <taxon>Viridiplantae</taxon>
        <taxon>Streptophyta</taxon>
        <taxon>Embryophyta</taxon>
        <taxon>Tracheophyta</taxon>
        <taxon>Spermatophyta</taxon>
        <taxon>Magnoliopsida</taxon>
        <taxon>eudicotyledons</taxon>
        <taxon>Gunneridae</taxon>
        <taxon>Pentapetalae</taxon>
        <taxon>rosids</taxon>
        <taxon>fabids</taxon>
        <taxon>Fabales</taxon>
        <taxon>Fabaceae</taxon>
        <taxon>Caesalpinioideae</taxon>
        <taxon>mimosoid clade</taxon>
        <taxon>Acacieae</taxon>
        <taxon>Acacia</taxon>
    </lineage>
</organism>
<keyword evidence="8" id="KW-1185">Reference proteome</keyword>
<protein>
    <recommendedName>
        <fullName evidence="6">NAC domain-containing protein</fullName>
    </recommendedName>
</protein>
<keyword evidence="3" id="KW-0238">DNA-binding</keyword>
<proteinExistence type="predicted"/>